<feature type="chain" id="PRO_5042230434" evidence="2">
    <location>
        <begin position="30"/>
        <end position="344"/>
    </location>
</feature>
<organism evidence="3 4">
    <name type="scientific">Ferirhizobium litorale</name>
    <dbReference type="NCBI Taxonomy" id="2927786"/>
    <lineage>
        <taxon>Bacteria</taxon>
        <taxon>Pseudomonadati</taxon>
        <taxon>Pseudomonadota</taxon>
        <taxon>Alphaproteobacteria</taxon>
        <taxon>Hyphomicrobiales</taxon>
        <taxon>Rhizobiaceae</taxon>
        <taxon>Ferirhizobium</taxon>
    </lineage>
</organism>
<feature type="transmembrane region" description="Helical" evidence="1">
    <location>
        <begin position="187"/>
        <end position="208"/>
    </location>
</feature>
<keyword evidence="4" id="KW-1185">Reference proteome</keyword>
<feature type="transmembrane region" description="Helical" evidence="1">
    <location>
        <begin position="315"/>
        <end position="333"/>
    </location>
</feature>
<dbReference type="AlphaFoldDB" id="A0AAE3QCA5"/>
<evidence type="ECO:0000313" key="3">
    <source>
        <dbReference type="EMBL" id="MDI7922216.1"/>
    </source>
</evidence>
<dbReference type="Pfam" id="PF13795">
    <property type="entry name" value="HupE_UreJ_2"/>
    <property type="match status" value="1"/>
</dbReference>
<sequence>MSKRTMFPSWFLSVLLGAALALVSLVSHAGAHEIRPAYLQIDQSSPGRYTVTWRTPTLSGMRLPVALRFSEAVRNVTEPAERNLPDSIVETRIIEAPDGGLSGERIEFVGLQATITDVLVRVRLLDGTTSTTMVKPSQPWIEFAANPGPFAAARVYFASGVQHILMGLDHLLFVLGLLFIVRSRWMLFKTITAFTVAHSITLAVATLGKVEIPALPLNAMIALSILFLGPEIVRVWRGQTSFTIRHPWIVAFVFGLLHGFGFASGLTALGLPQGDIPFALLMFNLGVEAGQLAFVGLFLLLIAALKSIEIRLPRGMELVPAYLVGGLGAFWTIDRVAAMFGGLA</sequence>
<feature type="signal peptide" evidence="2">
    <location>
        <begin position="1"/>
        <end position="29"/>
    </location>
</feature>
<protein>
    <submittedName>
        <fullName evidence="3">HupE/UreJ family protein</fullName>
    </submittedName>
</protein>
<feature type="transmembrane region" description="Helical" evidence="1">
    <location>
        <begin position="248"/>
        <end position="270"/>
    </location>
</feature>
<feature type="transmembrane region" description="Helical" evidence="1">
    <location>
        <begin position="155"/>
        <end position="180"/>
    </location>
</feature>
<keyword evidence="2" id="KW-0732">Signal</keyword>
<gene>
    <name evidence="3" type="ORF">MRS75_08970</name>
</gene>
<evidence type="ECO:0000256" key="2">
    <source>
        <dbReference type="SAM" id="SignalP"/>
    </source>
</evidence>
<keyword evidence="1" id="KW-0472">Membrane</keyword>
<comment type="caution">
    <text evidence="3">The sequence shown here is derived from an EMBL/GenBank/DDBJ whole genome shotgun (WGS) entry which is preliminary data.</text>
</comment>
<feature type="transmembrane region" description="Helical" evidence="1">
    <location>
        <begin position="276"/>
        <end position="303"/>
    </location>
</feature>
<evidence type="ECO:0000313" key="4">
    <source>
        <dbReference type="Proteomes" id="UP001161580"/>
    </source>
</evidence>
<dbReference type="Proteomes" id="UP001161580">
    <property type="component" value="Unassembled WGS sequence"/>
</dbReference>
<dbReference type="EMBL" id="JALDYZ010000004">
    <property type="protein sequence ID" value="MDI7922216.1"/>
    <property type="molecule type" value="Genomic_DNA"/>
</dbReference>
<reference evidence="3" key="1">
    <citation type="submission" date="2022-03" db="EMBL/GenBank/DDBJ databases">
        <title>Fererhizobium litorale gen. nov., sp. nov., isolated from sandy sediments of the Sea of Japan seashore.</title>
        <authorList>
            <person name="Romanenko L."/>
            <person name="Kurilenko V."/>
            <person name="Otstavnykh N."/>
            <person name="Svetashev V."/>
            <person name="Tekutyeva L."/>
            <person name="Isaeva M."/>
            <person name="Mikhailov V."/>
        </authorList>
    </citation>
    <scope>NUCLEOTIDE SEQUENCE</scope>
    <source>
        <strain evidence="3">KMM 9576</strain>
    </source>
</reference>
<accession>A0AAE3QCA5</accession>
<keyword evidence="1" id="KW-1133">Transmembrane helix</keyword>
<feature type="transmembrane region" description="Helical" evidence="1">
    <location>
        <begin position="214"/>
        <end position="236"/>
    </location>
</feature>
<evidence type="ECO:0000256" key="1">
    <source>
        <dbReference type="SAM" id="Phobius"/>
    </source>
</evidence>
<dbReference type="InterPro" id="IPR032809">
    <property type="entry name" value="Put_HupE_UreJ"/>
</dbReference>
<proteinExistence type="predicted"/>
<dbReference type="RefSeq" id="WP_311794327.1">
    <property type="nucleotide sequence ID" value="NZ_JALDYZ010000004.1"/>
</dbReference>
<name>A0AAE3QCA5_9HYPH</name>
<keyword evidence="1" id="KW-0812">Transmembrane</keyword>